<accession>A0A1I2RDJ3</accession>
<dbReference type="STRING" id="341036.SAMN05660649_01406"/>
<dbReference type="OrthoDB" id="2887576at2"/>
<protein>
    <submittedName>
        <fullName evidence="1">Uncharacterized protein</fullName>
    </submittedName>
</protein>
<keyword evidence="2" id="KW-1185">Reference proteome</keyword>
<evidence type="ECO:0000313" key="1">
    <source>
        <dbReference type="EMBL" id="SFG35921.1"/>
    </source>
</evidence>
<evidence type="ECO:0000313" key="2">
    <source>
        <dbReference type="Proteomes" id="UP000199337"/>
    </source>
</evidence>
<reference evidence="2" key="1">
    <citation type="submission" date="2016-10" db="EMBL/GenBank/DDBJ databases">
        <authorList>
            <person name="Varghese N."/>
            <person name="Submissions S."/>
        </authorList>
    </citation>
    <scope>NUCLEOTIDE SEQUENCE [LARGE SCALE GENOMIC DNA]</scope>
    <source>
        <strain evidence="2">DSM 17038</strain>
    </source>
</reference>
<proteinExistence type="predicted"/>
<dbReference type="RefSeq" id="WP_092470069.1">
    <property type="nucleotide sequence ID" value="NZ_FOOX01000004.1"/>
</dbReference>
<organism evidence="1 2">
    <name type="scientific">Desulfotruncus arcticus DSM 17038</name>
    <dbReference type="NCBI Taxonomy" id="1121424"/>
    <lineage>
        <taxon>Bacteria</taxon>
        <taxon>Bacillati</taxon>
        <taxon>Bacillota</taxon>
        <taxon>Clostridia</taxon>
        <taxon>Eubacteriales</taxon>
        <taxon>Desulfallaceae</taxon>
        <taxon>Desulfotruncus</taxon>
    </lineage>
</organism>
<dbReference type="Proteomes" id="UP000199337">
    <property type="component" value="Unassembled WGS sequence"/>
</dbReference>
<dbReference type="AlphaFoldDB" id="A0A1I2RDJ3"/>
<gene>
    <name evidence="1" type="ORF">SAMN05660649_01406</name>
</gene>
<name>A0A1I2RDJ3_9FIRM</name>
<dbReference type="EMBL" id="FOOX01000004">
    <property type="protein sequence ID" value="SFG35921.1"/>
    <property type="molecule type" value="Genomic_DNA"/>
</dbReference>
<sequence>MLNPQLEGQKINVEQYYEYTPEKLEIIDGILTGEIEWAKKLLNLLVYNLGVKEVAKMVPLDIWKEAMLYAKKD</sequence>